<keyword evidence="2" id="KW-0963">Cytoplasm</keyword>
<keyword evidence="6" id="KW-1185">Reference proteome</keyword>
<gene>
    <name evidence="5" type="ORF">cubi_02693</name>
</gene>
<dbReference type="OrthoDB" id="4977at2759"/>
<dbReference type="GO" id="GO:0007017">
    <property type="term" value="P:microtubule-based process"/>
    <property type="evidence" value="ECO:0007669"/>
    <property type="project" value="InterPro"/>
</dbReference>
<dbReference type="GeneID" id="39979483"/>
<evidence type="ECO:0000313" key="5">
    <source>
        <dbReference type="EMBL" id="OII73891.1"/>
    </source>
</evidence>
<dbReference type="Proteomes" id="UP000186176">
    <property type="component" value="Unassembled WGS sequence"/>
</dbReference>
<comment type="subcellular location">
    <subcellularLocation>
        <location evidence="1">Cytoplasm</location>
    </subcellularLocation>
</comment>
<protein>
    <submittedName>
        <fullName evidence="5">Uncharacterized protein</fullName>
    </submittedName>
</protein>
<evidence type="ECO:0000313" key="6">
    <source>
        <dbReference type="Proteomes" id="UP000186176"/>
    </source>
</evidence>
<evidence type="ECO:0000256" key="3">
    <source>
        <dbReference type="SAM" id="Coils"/>
    </source>
</evidence>
<dbReference type="EMBL" id="LRBP01000013">
    <property type="protein sequence ID" value="OII73891.1"/>
    <property type="molecule type" value="Genomic_DNA"/>
</dbReference>
<dbReference type="RefSeq" id="XP_028875111.1">
    <property type="nucleotide sequence ID" value="XM_029019704.1"/>
</dbReference>
<feature type="coiled-coil region" evidence="3">
    <location>
        <begin position="131"/>
        <end position="158"/>
    </location>
</feature>
<dbReference type="AlphaFoldDB" id="A0A1J4MKB1"/>
<dbReference type="VEuPathDB" id="CryptoDB:cubi_02693"/>
<accession>A0A1J4MKB1</accession>
<dbReference type="GO" id="GO:0005869">
    <property type="term" value="C:dynactin complex"/>
    <property type="evidence" value="ECO:0007669"/>
    <property type="project" value="InterPro"/>
</dbReference>
<feature type="region of interest" description="Disordered" evidence="4">
    <location>
        <begin position="1"/>
        <end position="34"/>
    </location>
</feature>
<evidence type="ECO:0000256" key="4">
    <source>
        <dbReference type="SAM" id="MobiDB-lite"/>
    </source>
</evidence>
<dbReference type="PANTHER" id="PTHR15346">
    <property type="entry name" value="DYNACTIN SUBUNIT"/>
    <property type="match status" value="1"/>
</dbReference>
<evidence type="ECO:0000256" key="2">
    <source>
        <dbReference type="ARBA" id="ARBA00022490"/>
    </source>
</evidence>
<organism evidence="5 6">
    <name type="scientific">Cryptosporidium ubiquitum</name>
    <dbReference type="NCBI Taxonomy" id="857276"/>
    <lineage>
        <taxon>Eukaryota</taxon>
        <taxon>Sar</taxon>
        <taxon>Alveolata</taxon>
        <taxon>Apicomplexa</taxon>
        <taxon>Conoidasida</taxon>
        <taxon>Coccidia</taxon>
        <taxon>Eucoccidiorida</taxon>
        <taxon>Eimeriorina</taxon>
        <taxon>Cryptosporidiidae</taxon>
        <taxon>Cryptosporidium</taxon>
    </lineage>
</organism>
<name>A0A1J4MKB1_9CRYT</name>
<proteinExistence type="predicted"/>
<evidence type="ECO:0000256" key="1">
    <source>
        <dbReference type="ARBA" id="ARBA00004496"/>
    </source>
</evidence>
<reference evidence="5 6" key="1">
    <citation type="submission" date="2016-10" db="EMBL/GenBank/DDBJ databases">
        <title>Reductive evolution of mitochondrial metabolism and differential evolution of invasion-related proteins in Cryptosporidium.</title>
        <authorList>
            <person name="Liu S."/>
            <person name="Roellig D.M."/>
            <person name="Guo Y."/>
            <person name="Li N."/>
            <person name="Frace M.A."/>
            <person name="Tang K."/>
            <person name="Zhang L."/>
            <person name="Feng Y."/>
            <person name="Xiao L."/>
        </authorList>
    </citation>
    <scope>NUCLEOTIDE SEQUENCE [LARGE SCALE GENOMIC DNA]</scope>
    <source>
        <strain evidence="5">39726</strain>
    </source>
</reference>
<comment type="caution">
    <text evidence="5">The sequence shown here is derived from an EMBL/GenBank/DDBJ whole genome shotgun (WGS) entry which is preliminary data.</text>
</comment>
<dbReference type="Pfam" id="PF04912">
    <property type="entry name" value="Dynamitin"/>
    <property type="match status" value="1"/>
</dbReference>
<keyword evidence="3" id="KW-0175">Coiled coil</keyword>
<dbReference type="GO" id="GO:0005737">
    <property type="term" value="C:cytoplasm"/>
    <property type="evidence" value="ECO:0007669"/>
    <property type="project" value="UniProtKB-SubCell"/>
</dbReference>
<feature type="compositionally biased region" description="Polar residues" evidence="4">
    <location>
        <begin position="25"/>
        <end position="34"/>
    </location>
</feature>
<sequence>MIRSTEDTVFEYDPENRNEQESQKNENFPSNDSPSILKSYRRLVSSNEQMINGELVKTDYLKLIKAFSTDENIKLNRLKGTTLSSEDMNGSLVRIKSEISEIEDIIKTYEAIKKGEKEVNANLNIALLNDSTSLLSEIEDIKNNLNSLIDKQKSLENSMNSLDTLKQHNFTTKDLLDELSNCINSVSNINSEEGANSAEKEIEISIECLKNNSENALDIKNLLELERRVYEIESKIGIDRLSAMPYSDIQSAIHNISQRLSLLDTNRLEGIFRRVQALSTSIEQLNKKRKDLNDSLFNETDSTNITKLYDIIQKWKCTGAALPFILERLKLLKALHQDVSTINSRLTVMESQQIEVEKTLEVCKSSFTKLSSSIEQVCKNLQK</sequence>
<dbReference type="InterPro" id="IPR028133">
    <property type="entry name" value="Dynamitin"/>
</dbReference>
<feature type="compositionally biased region" description="Basic and acidic residues" evidence="4">
    <location>
        <begin position="14"/>
        <end position="24"/>
    </location>
</feature>